<keyword evidence="1" id="KW-0472">Membrane</keyword>
<keyword evidence="2" id="KW-1185">Reference proteome</keyword>
<feature type="transmembrane region" description="Helical" evidence="1">
    <location>
        <begin position="94"/>
        <end position="120"/>
    </location>
</feature>
<gene>
    <name evidence="3" type="primary">LOC108562601</name>
</gene>
<proteinExistence type="predicted"/>
<sequence>MATEYCKNNNIELNAPIDSSNVALAEMQACPYNWPRNDECVEIRFAVSVSAKNKSRGYELKAGHLEQMWEHYEAQLKPYRFSIYRLPEYSETMIGWAVPMAIIILIIIIIIGILFSINYFKIKAFIENKKDNIEDDPDNGMNSTYDGMHPCKFQETGDIVENQVHERSFHYDNVVNLSDDSETEI</sequence>
<dbReference type="Proteomes" id="UP000695000">
    <property type="component" value="Unplaced"/>
</dbReference>
<protein>
    <submittedName>
        <fullName evidence="3">Uncharacterized protein LOC108562601</fullName>
    </submittedName>
</protein>
<name>A0ABM1MPJ2_NICVS</name>
<accession>A0ABM1MPJ2</accession>
<reference evidence="3" key="1">
    <citation type="submission" date="2025-08" db="UniProtKB">
        <authorList>
            <consortium name="RefSeq"/>
        </authorList>
    </citation>
    <scope>IDENTIFICATION</scope>
    <source>
        <tissue evidence="3">Whole Larva</tissue>
    </source>
</reference>
<keyword evidence="1" id="KW-0812">Transmembrane</keyword>
<evidence type="ECO:0000313" key="2">
    <source>
        <dbReference type="Proteomes" id="UP000695000"/>
    </source>
</evidence>
<dbReference type="GeneID" id="108562601"/>
<dbReference type="RefSeq" id="XP_017776492.1">
    <property type="nucleotide sequence ID" value="XM_017921003.1"/>
</dbReference>
<keyword evidence="1" id="KW-1133">Transmembrane helix</keyword>
<evidence type="ECO:0000256" key="1">
    <source>
        <dbReference type="SAM" id="Phobius"/>
    </source>
</evidence>
<evidence type="ECO:0000313" key="3">
    <source>
        <dbReference type="RefSeq" id="XP_017776492.1"/>
    </source>
</evidence>
<organism evidence="2 3">
    <name type="scientific">Nicrophorus vespilloides</name>
    <name type="common">Boreal carrion beetle</name>
    <dbReference type="NCBI Taxonomy" id="110193"/>
    <lineage>
        <taxon>Eukaryota</taxon>
        <taxon>Metazoa</taxon>
        <taxon>Ecdysozoa</taxon>
        <taxon>Arthropoda</taxon>
        <taxon>Hexapoda</taxon>
        <taxon>Insecta</taxon>
        <taxon>Pterygota</taxon>
        <taxon>Neoptera</taxon>
        <taxon>Endopterygota</taxon>
        <taxon>Coleoptera</taxon>
        <taxon>Polyphaga</taxon>
        <taxon>Staphyliniformia</taxon>
        <taxon>Silphidae</taxon>
        <taxon>Nicrophorinae</taxon>
        <taxon>Nicrophorus</taxon>
    </lineage>
</organism>